<dbReference type="Proteomes" id="UP001368500">
    <property type="component" value="Unassembled WGS sequence"/>
</dbReference>
<comment type="caution">
    <text evidence="2">The sequence shown here is derived from an EMBL/GenBank/DDBJ whole genome shotgun (WGS) entry which is preliminary data.</text>
</comment>
<dbReference type="Gene3D" id="3.40.50.1820">
    <property type="entry name" value="alpha/beta hydrolase"/>
    <property type="match status" value="1"/>
</dbReference>
<dbReference type="EMBL" id="JBBUTF010000011">
    <property type="protein sequence ID" value="MEK8026951.1"/>
    <property type="molecule type" value="Genomic_DNA"/>
</dbReference>
<sequence length="280" mass="28864">MNPAHLIPRPVPRPGGVTLTAHVADAARPDATPLLLQHGLCGSAQQTAEACPDDPALRLLTLECRGHGRSDAGPLDQLSIATFADDLIAWITALGLPPLVLGGISMGAAIACRVAVLRPELVRALVLVRPAWVAEAAPANMAPNAEVGALLAAHPGDPAAARAAFEAGDTARRLADEAPDNLASLRGFFDRAPLDVTAALLQRISADGPGVSEAQLRALDVPALVVGHGHDAIHPWAHAERLAGLLPQARLQAITPKALDKAAYVAELHAAISGFTRALG</sequence>
<evidence type="ECO:0000259" key="1">
    <source>
        <dbReference type="Pfam" id="PF00561"/>
    </source>
</evidence>
<reference evidence="2 3" key="1">
    <citation type="submission" date="2024-04" db="EMBL/GenBank/DDBJ databases">
        <title>Novel species of the genus Ideonella isolated from streams.</title>
        <authorList>
            <person name="Lu H."/>
        </authorList>
    </citation>
    <scope>NUCLEOTIDE SEQUENCE [LARGE SCALE GENOMIC DNA]</scope>
    <source>
        <strain evidence="2 3">BYS139W</strain>
    </source>
</reference>
<evidence type="ECO:0000313" key="3">
    <source>
        <dbReference type="Proteomes" id="UP001368500"/>
    </source>
</evidence>
<dbReference type="PANTHER" id="PTHR43433:SF5">
    <property type="entry name" value="AB HYDROLASE-1 DOMAIN-CONTAINING PROTEIN"/>
    <property type="match status" value="1"/>
</dbReference>
<dbReference type="InterPro" id="IPR029058">
    <property type="entry name" value="AB_hydrolase_fold"/>
</dbReference>
<proteinExistence type="predicted"/>
<feature type="domain" description="AB hydrolase-1" evidence="1">
    <location>
        <begin position="33"/>
        <end position="254"/>
    </location>
</feature>
<dbReference type="GO" id="GO:0016787">
    <property type="term" value="F:hydrolase activity"/>
    <property type="evidence" value="ECO:0007669"/>
    <property type="project" value="UniProtKB-KW"/>
</dbReference>
<keyword evidence="3" id="KW-1185">Reference proteome</keyword>
<organism evidence="2 3">
    <name type="scientific">Pseudaquabacterium rugosum</name>
    <dbReference type="NCBI Taxonomy" id="2984194"/>
    <lineage>
        <taxon>Bacteria</taxon>
        <taxon>Pseudomonadati</taxon>
        <taxon>Pseudomonadota</taxon>
        <taxon>Betaproteobacteria</taxon>
        <taxon>Burkholderiales</taxon>
        <taxon>Sphaerotilaceae</taxon>
        <taxon>Pseudaquabacterium</taxon>
    </lineage>
</organism>
<dbReference type="InterPro" id="IPR000073">
    <property type="entry name" value="AB_hydrolase_1"/>
</dbReference>
<name>A0ABU9BAL9_9BURK</name>
<dbReference type="PANTHER" id="PTHR43433">
    <property type="entry name" value="HYDROLASE, ALPHA/BETA FOLD FAMILY PROTEIN"/>
    <property type="match status" value="1"/>
</dbReference>
<keyword evidence="2" id="KW-0378">Hydrolase</keyword>
<accession>A0ABU9BAL9</accession>
<protein>
    <submittedName>
        <fullName evidence="2">Alpha/beta hydrolase</fullName>
    </submittedName>
</protein>
<dbReference type="RefSeq" id="WP_341374734.1">
    <property type="nucleotide sequence ID" value="NZ_JBBUTF010000011.1"/>
</dbReference>
<dbReference type="InterPro" id="IPR050471">
    <property type="entry name" value="AB_hydrolase"/>
</dbReference>
<evidence type="ECO:0000313" key="2">
    <source>
        <dbReference type="EMBL" id="MEK8026951.1"/>
    </source>
</evidence>
<dbReference type="Pfam" id="PF00561">
    <property type="entry name" value="Abhydrolase_1"/>
    <property type="match status" value="1"/>
</dbReference>
<gene>
    <name evidence="2" type="ORF">AACH11_13350</name>
</gene>
<dbReference type="SUPFAM" id="SSF53474">
    <property type="entry name" value="alpha/beta-Hydrolases"/>
    <property type="match status" value="1"/>
</dbReference>